<dbReference type="InterPro" id="IPR036873">
    <property type="entry name" value="Rhodanese-like_dom_sf"/>
</dbReference>
<feature type="signal peptide" evidence="1">
    <location>
        <begin position="1"/>
        <end position="18"/>
    </location>
</feature>
<dbReference type="PANTHER" id="PTHR45431:SF3">
    <property type="entry name" value="RHODANESE-LIKE DOMAIN-CONTAINING PROTEIN 15, CHLOROPLASTIC"/>
    <property type="match status" value="1"/>
</dbReference>
<dbReference type="SMART" id="SM00450">
    <property type="entry name" value="RHOD"/>
    <property type="match status" value="1"/>
</dbReference>
<proteinExistence type="predicted"/>
<evidence type="ECO:0000259" key="2">
    <source>
        <dbReference type="PROSITE" id="PS50206"/>
    </source>
</evidence>
<dbReference type="PROSITE" id="PS50206">
    <property type="entry name" value="RHODANESE_3"/>
    <property type="match status" value="1"/>
</dbReference>
<dbReference type="Proteomes" id="UP000032229">
    <property type="component" value="Chromosome"/>
</dbReference>
<dbReference type="AlphaFoldDB" id="A0A0C5WAX5"/>
<evidence type="ECO:0000313" key="3">
    <source>
        <dbReference type="EMBL" id="AJR02534.1"/>
    </source>
</evidence>
<sequence length="164" mass="18963">MKKTVFLLILIQSFTSFAQKSIDKLLKQYNDNSVPYITVQELAMPKTNAVILDSRELKEYKTSHLKNAIHVGYDKFKIDSVKKIIPNKNTKIVIYCSLGIRSEAIADSLKKAGYKHVENLYGGIFEWKNNDLPVYNLNEKETDSVHAFSKEWSKWLKKGIKVYE</sequence>
<dbReference type="KEGG" id="sze:AW14_01580"/>
<dbReference type="PANTHER" id="PTHR45431">
    <property type="entry name" value="RHODANESE-LIKE DOMAIN-CONTAINING PROTEIN 15, CHLOROPLASTIC"/>
    <property type="match status" value="1"/>
</dbReference>
<name>A0A0C5WAX5_9FLAO</name>
<feature type="domain" description="Rhodanese" evidence="2">
    <location>
        <begin position="45"/>
        <end position="136"/>
    </location>
</feature>
<organism evidence="3 4">
    <name type="scientific">Siansivirga zeaxanthinifaciens CC-SAMT-1</name>
    <dbReference type="NCBI Taxonomy" id="1454006"/>
    <lineage>
        <taxon>Bacteria</taxon>
        <taxon>Pseudomonadati</taxon>
        <taxon>Bacteroidota</taxon>
        <taxon>Flavobacteriia</taxon>
        <taxon>Flavobacteriales</taxon>
        <taxon>Flavobacteriaceae</taxon>
        <taxon>Siansivirga</taxon>
    </lineage>
</organism>
<dbReference type="RefSeq" id="WP_044637207.1">
    <property type="nucleotide sequence ID" value="NZ_CP007202.1"/>
</dbReference>
<dbReference type="OrthoDB" id="598065at2"/>
<feature type="chain" id="PRO_5002184192" evidence="1">
    <location>
        <begin position="19"/>
        <end position="164"/>
    </location>
</feature>
<evidence type="ECO:0000256" key="1">
    <source>
        <dbReference type="SAM" id="SignalP"/>
    </source>
</evidence>
<protein>
    <submittedName>
        <fullName evidence="3">Rhodanese</fullName>
    </submittedName>
</protein>
<reference evidence="3 4" key="1">
    <citation type="submission" date="2014-02" db="EMBL/GenBank/DDBJ databases">
        <authorList>
            <person name="Young C.-C."/>
            <person name="Hameed A."/>
            <person name="Huang H.-C."/>
            <person name="Shahina M."/>
        </authorList>
    </citation>
    <scope>NUCLEOTIDE SEQUENCE [LARGE SCALE GENOMIC DNA]</scope>
    <source>
        <strain evidence="3 4">CC-SAMT-1</strain>
    </source>
</reference>
<dbReference type="SUPFAM" id="SSF52821">
    <property type="entry name" value="Rhodanese/Cell cycle control phosphatase"/>
    <property type="match status" value="1"/>
</dbReference>
<dbReference type="EMBL" id="CP007202">
    <property type="protein sequence ID" value="AJR02534.1"/>
    <property type="molecule type" value="Genomic_DNA"/>
</dbReference>
<gene>
    <name evidence="3" type="ORF">AW14_01580</name>
</gene>
<dbReference type="InterPro" id="IPR001763">
    <property type="entry name" value="Rhodanese-like_dom"/>
</dbReference>
<accession>A0A0C5WAX5</accession>
<keyword evidence="1" id="KW-0732">Signal</keyword>
<dbReference type="Gene3D" id="3.40.250.10">
    <property type="entry name" value="Rhodanese-like domain"/>
    <property type="match status" value="1"/>
</dbReference>
<dbReference type="InterPro" id="IPR052367">
    <property type="entry name" value="Thiosulfate_ST/Rhodanese-like"/>
</dbReference>
<evidence type="ECO:0000313" key="4">
    <source>
        <dbReference type="Proteomes" id="UP000032229"/>
    </source>
</evidence>
<dbReference type="STRING" id="1454006.AW14_01580"/>
<dbReference type="HOGENOM" id="CLU_089574_5_0_10"/>
<dbReference type="Pfam" id="PF00581">
    <property type="entry name" value="Rhodanese"/>
    <property type="match status" value="1"/>
</dbReference>
<keyword evidence="4" id="KW-1185">Reference proteome</keyword>
<dbReference type="CDD" id="cd00158">
    <property type="entry name" value="RHOD"/>
    <property type="match status" value="1"/>
</dbReference>
<dbReference type="NCBIfam" id="NF045521">
    <property type="entry name" value="rhoda_near_glyco"/>
    <property type="match status" value="1"/>
</dbReference>